<dbReference type="EMBL" id="JACSQA010000050">
    <property type="protein sequence ID" value="MBD8028642.1"/>
    <property type="molecule type" value="Genomic_DNA"/>
</dbReference>
<evidence type="ECO:0000256" key="1">
    <source>
        <dbReference type="SAM" id="Phobius"/>
    </source>
</evidence>
<reference evidence="2 3" key="1">
    <citation type="submission" date="2020-08" db="EMBL/GenBank/DDBJ databases">
        <title>A Genomic Blueprint of the Chicken Gut Microbiome.</title>
        <authorList>
            <person name="Gilroy R."/>
            <person name="Ravi A."/>
            <person name="Getino M."/>
            <person name="Pursley I."/>
            <person name="Horton D.L."/>
            <person name="Alikhan N.-F."/>
            <person name="Baker D."/>
            <person name="Gharbi K."/>
            <person name="Hall N."/>
            <person name="Watson M."/>
            <person name="Adriaenssens E.M."/>
            <person name="Foster-Nyarko E."/>
            <person name="Jarju S."/>
            <person name="Secka A."/>
            <person name="Antonio M."/>
            <person name="Oren A."/>
            <person name="Chaudhuri R."/>
            <person name="La Ragione R.M."/>
            <person name="Hildebrand F."/>
            <person name="Pallen M.J."/>
        </authorList>
    </citation>
    <scope>NUCLEOTIDE SEQUENCE [LARGE SCALE GENOMIC DNA]</scope>
    <source>
        <strain evidence="2 3">Re31</strain>
    </source>
</reference>
<evidence type="ECO:0000313" key="2">
    <source>
        <dbReference type="EMBL" id="MBD8028642.1"/>
    </source>
</evidence>
<sequence length="215" mass="24904">MNQILKYWIYVLSTFFVVGITFSSVSSVYANSGHHKFHEEYEQLDAKTKEKVDSILSSLKTDLKELGLKVPDHPKKHESSQKLDDKTKTKVKEIFKQLKSGKITKKEADEKFAALGISPPKKDQHCQAFENLDEKTKTKVKEIFKQKREGTMTKEEAEIQLAELGVQMPKHPMHESYEKLDEETKKKVKIRIEEAKAEFKKLNVTFPKKFDSLTK</sequence>
<keyword evidence="3" id="KW-1185">Reference proteome</keyword>
<evidence type="ECO:0000313" key="3">
    <source>
        <dbReference type="Proteomes" id="UP000640930"/>
    </source>
</evidence>
<organism evidence="2 3">
    <name type="scientific">Ureibacillus galli</name>
    <dbReference type="NCBI Taxonomy" id="2762222"/>
    <lineage>
        <taxon>Bacteria</taxon>
        <taxon>Bacillati</taxon>
        <taxon>Bacillota</taxon>
        <taxon>Bacilli</taxon>
        <taxon>Bacillales</taxon>
        <taxon>Caryophanaceae</taxon>
        <taxon>Ureibacillus</taxon>
    </lineage>
</organism>
<dbReference type="RefSeq" id="WP_191709036.1">
    <property type="nucleotide sequence ID" value="NZ_JACSQA010000050.1"/>
</dbReference>
<protein>
    <submittedName>
        <fullName evidence="2">Uncharacterized protein</fullName>
    </submittedName>
</protein>
<accession>A0ABR8XHD2</accession>
<dbReference type="SUPFAM" id="SSF47473">
    <property type="entry name" value="EF-hand"/>
    <property type="match status" value="1"/>
</dbReference>
<keyword evidence="1" id="KW-0812">Transmembrane</keyword>
<gene>
    <name evidence="2" type="ORF">H9636_18580</name>
</gene>
<keyword evidence="1" id="KW-1133">Transmembrane helix</keyword>
<feature type="transmembrane region" description="Helical" evidence="1">
    <location>
        <begin position="7"/>
        <end position="30"/>
    </location>
</feature>
<keyword evidence="1" id="KW-0472">Membrane</keyword>
<dbReference type="InterPro" id="IPR011992">
    <property type="entry name" value="EF-hand-dom_pair"/>
</dbReference>
<dbReference type="Proteomes" id="UP000640930">
    <property type="component" value="Unassembled WGS sequence"/>
</dbReference>
<name>A0ABR8XHD2_9BACL</name>
<comment type="caution">
    <text evidence="2">The sequence shown here is derived from an EMBL/GenBank/DDBJ whole genome shotgun (WGS) entry which is preliminary data.</text>
</comment>
<proteinExistence type="predicted"/>